<comment type="pathway">
    <text evidence="1">Protein modification; protein glycosylation.</text>
</comment>
<feature type="repeat" description="TPR" evidence="8">
    <location>
        <begin position="247"/>
        <end position="280"/>
    </location>
</feature>
<feature type="repeat" description="TPR" evidence="8">
    <location>
        <begin position="179"/>
        <end position="212"/>
    </location>
</feature>
<evidence type="ECO:0000256" key="3">
    <source>
        <dbReference type="ARBA" id="ARBA00011970"/>
    </source>
</evidence>
<reference evidence="10" key="1">
    <citation type="submission" date="2003-11" db="EMBL/GenBank/DDBJ databases">
        <authorList>
            <person name="Heidelberg J.F."/>
            <person name="Eisen J.A."/>
            <person name="Nelson W.C."/>
            <person name="DeLong E.F."/>
        </authorList>
    </citation>
    <scope>NUCLEOTIDE SEQUENCE</scope>
</reference>
<proteinExistence type="inferred from homology"/>
<dbReference type="Pfam" id="PF13844">
    <property type="entry name" value="Glyco_transf_41"/>
    <property type="match status" value="2"/>
</dbReference>
<keyword evidence="4" id="KW-0328">Glycosyltransferase</keyword>
<dbReference type="PROSITE" id="PS50005">
    <property type="entry name" value="TPR"/>
    <property type="match status" value="7"/>
</dbReference>
<dbReference type="Pfam" id="PF00515">
    <property type="entry name" value="TPR_1"/>
    <property type="match status" value="1"/>
</dbReference>
<feature type="repeat" description="TPR" evidence="8">
    <location>
        <begin position="213"/>
        <end position="246"/>
    </location>
</feature>
<dbReference type="GO" id="GO:0097363">
    <property type="term" value="F:protein O-acetylglucosaminyltransferase activity"/>
    <property type="evidence" value="ECO:0007669"/>
    <property type="project" value="UniProtKB-EC"/>
</dbReference>
<feature type="repeat" description="TPR" evidence="8">
    <location>
        <begin position="111"/>
        <end position="144"/>
    </location>
</feature>
<dbReference type="PROSITE" id="PS50293">
    <property type="entry name" value="TPR_REGION"/>
    <property type="match status" value="6"/>
</dbReference>
<keyword evidence="5" id="KW-0808">Transferase</keyword>
<protein>
    <recommendedName>
        <fullName evidence="3">protein O-GlcNAc transferase</fullName>
        <ecNumber evidence="3">2.4.1.255</ecNumber>
    </recommendedName>
</protein>
<reference evidence="10" key="2">
    <citation type="submission" date="2003-12" db="EMBL/GenBank/DDBJ databases">
        <title>Monterey Bay Coastal Ocean Microbial Observatory environmental clone sequencing.</title>
        <authorList>
            <person name="DeLong E.F."/>
        </authorList>
    </citation>
    <scope>NUCLEOTIDE SEQUENCE</scope>
</reference>
<keyword evidence="7 8" id="KW-0802">TPR repeat</keyword>
<dbReference type="InterPro" id="IPR011990">
    <property type="entry name" value="TPR-like_helical_dom_sf"/>
</dbReference>
<dbReference type="SUPFAM" id="SSF48452">
    <property type="entry name" value="TPR-like"/>
    <property type="match status" value="2"/>
</dbReference>
<dbReference type="Gene3D" id="1.25.40.10">
    <property type="entry name" value="Tetratricopeptide repeat domain"/>
    <property type="match status" value="6"/>
</dbReference>
<dbReference type="EMBL" id="AY458650">
    <property type="protein sequence ID" value="AAR38498.1"/>
    <property type="molecule type" value="Genomic_DNA"/>
</dbReference>
<evidence type="ECO:0000256" key="5">
    <source>
        <dbReference type="ARBA" id="ARBA00022679"/>
    </source>
</evidence>
<evidence type="ECO:0000256" key="1">
    <source>
        <dbReference type="ARBA" id="ARBA00004922"/>
    </source>
</evidence>
<dbReference type="Pfam" id="PF13424">
    <property type="entry name" value="TPR_12"/>
    <property type="match status" value="1"/>
</dbReference>
<evidence type="ECO:0000256" key="4">
    <source>
        <dbReference type="ARBA" id="ARBA00022676"/>
    </source>
</evidence>
<feature type="repeat" description="TPR" evidence="8">
    <location>
        <begin position="145"/>
        <end position="178"/>
    </location>
</feature>
<dbReference type="Pfam" id="PF13432">
    <property type="entry name" value="TPR_16"/>
    <property type="match status" value="1"/>
</dbReference>
<dbReference type="PANTHER" id="PTHR44366">
    <property type="entry name" value="UDP-N-ACETYLGLUCOSAMINE--PEPTIDE N-ACETYLGLUCOSAMINYLTRANSFERASE 110 KDA SUBUNIT"/>
    <property type="match status" value="1"/>
</dbReference>
<dbReference type="SUPFAM" id="SSF53756">
    <property type="entry name" value="UDP-Glycosyltransferase/glycogen phosphorylase"/>
    <property type="match status" value="1"/>
</dbReference>
<feature type="domain" description="O-GlcNAc transferase C-terminal" evidence="9">
    <location>
        <begin position="359"/>
        <end position="511"/>
    </location>
</feature>
<dbReference type="CAZy" id="GT41">
    <property type="family name" value="Glycosyltransferase Family 41"/>
</dbReference>
<dbReference type="AlphaFoldDB" id="Q6SES4"/>
<evidence type="ECO:0000256" key="2">
    <source>
        <dbReference type="ARBA" id="ARBA00005386"/>
    </source>
</evidence>
<feature type="repeat" description="TPR" evidence="8">
    <location>
        <begin position="77"/>
        <end position="110"/>
    </location>
</feature>
<keyword evidence="6" id="KW-0677">Repeat</keyword>
<dbReference type="PANTHER" id="PTHR44366:SF1">
    <property type="entry name" value="UDP-N-ACETYLGLUCOSAMINE--PEPTIDE N-ACETYLGLUCOSAMINYLTRANSFERASE 110 KDA SUBUNIT"/>
    <property type="match status" value="1"/>
</dbReference>
<evidence type="ECO:0000256" key="8">
    <source>
        <dbReference type="PROSITE-ProRule" id="PRU00339"/>
    </source>
</evidence>
<evidence type="ECO:0000256" key="6">
    <source>
        <dbReference type="ARBA" id="ARBA00022737"/>
    </source>
</evidence>
<evidence type="ECO:0000313" key="10">
    <source>
        <dbReference type="EMBL" id="AAR38498.1"/>
    </source>
</evidence>
<accession>Q6SES4</accession>
<dbReference type="Gene3D" id="3.40.50.11380">
    <property type="match status" value="1"/>
</dbReference>
<dbReference type="GO" id="GO:0006493">
    <property type="term" value="P:protein O-linked glycosylation"/>
    <property type="evidence" value="ECO:0007669"/>
    <property type="project" value="InterPro"/>
</dbReference>
<name>Q6SES4_9BACT</name>
<evidence type="ECO:0000256" key="7">
    <source>
        <dbReference type="ARBA" id="ARBA00022803"/>
    </source>
</evidence>
<dbReference type="EC" id="2.4.1.255" evidence="3"/>
<dbReference type="InterPro" id="IPR029489">
    <property type="entry name" value="OGT/SEC/SPY_C"/>
</dbReference>
<feature type="repeat" description="TPR" evidence="8">
    <location>
        <begin position="43"/>
        <end position="76"/>
    </location>
</feature>
<dbReference type="InterPro" id="IPR019734">
    <property type="entry name" value="TPR_rpt"/>
</dbReference>
<comment type="similarity">
    <text evidence="2">Belongs to the glycosyltransferase 41 family. O-GlcNAc transferase subfamily.</text>
</comment>
<gene>
    <name evidence="10" type="ORF">MBMO_EBAC750-10A10.24</name>
</gene>
<sequence>MTIKPQPLTQTQINSVIALYSNGQIQEALDAVEALTTDYPNEPLLFNISGVCYKAVGELDEAVKSFEKALAIKPDYTEVNYNLGLTLQELGRLDAAVKSYEQALDIQPDYAEAHNNLGITLKELGQLDAAVQCYEKALAINPDYAEAHNNLGNALKDLNQLDAAVKSYEKTLAINPDYAEAHNNLGNVLKDLGQLDAAVKCYEKTLAINPDYAEAHNNLGNVLQDIDQLDAAVKCYEKALAINPDFAEAYSNRGNVLKDLNRLDEALVSYESAIAIKPDIDFILGDLLHTKMHLCIWDDLAHRLHELTEKINNGEKALDPFALLALIDDPEVQKKTAEIYANEKYPQSHVLSKIGRYPKHKKIRIGYFSADFHNHPTMHLMAELFECHDKDCFELIAFSFGPDKQDQWRKRVFLCFDQFVDVRLKSDREISLLARKMEIDIAVNLGGYTQDSRTGIFAMSAAPIQVSYLGYPGTMAADYMDYLIADHTLIPEEKQHHYSEKIVYMPNSYQVNVSKRSVSETSLLRYELGLPNTGFIFCCFNNSYKITPSTFTGWMRILKAVEDSVLWLFENNNNTAKNLKKEAIKFGINEDRLVFAKYMPVEDHLNRIKQADLFIDTLPYNAHTTASDALRMGIPVLTCIGSSFASRVAASLLNAVNLPELITTTQEQYESFAIELATKPEKLKIIKDKLVDNLPTAPLHDTLLFTRHLESAYLTMYEKYQQGLDPDHIYVEH</sequence>
<dbReference type="Pfam" id="PF13414">
    <property type="entry name" value="TPR_11"/>
    <property type="match status" value="2"/>
</dbReference>
<dbReference type="InterPro" id="IPR037919">
    <property type="entry name" value="OGT"/>
</dbReference>
<organism evidence="10">
    <name type="scientific">uncultured marine bacterium 583</name>
    <dbReference type="NCBI Taxonomy" id="257403"/>
    <lineage>
        <taxon>Bacteria</taxon>
        <taxon>environmental samples</taxon>
    </lineage>
</organism>
<evidence type="ECO:0000259" key="9">
    <source>
        <dbReference type="Pfam" id="PF13844"/>
    </source>
</evidence>
<dbReference type="Gene3D" id="3.40.50.2000">
    <property type="entry name" value="Glycogen Phosphorylase B"/>
    <property type="match status" value="1"/>
</dbReference>
<dbReference type="SMART" id="SM00028">
    <property type="entry name" value="TPR"/>
    <property type="match status" value="7"/>
</dbReference>
<feature type="domain" description="O-GlcNAc transferase C-terminal" evidence="9">
    <location>
        <begin position="525"/>
        <end position="708"/>
    </location>
</feature>